<protein>
    <recommendedName>
        <fullName evidence="10">Protein-export membrane protein SecG</fullName>
    </recommendedName>
</protein>
<dbReference type="PANTHER" id="PTHR34182">
    <property type="entry name" value="PROTEIN-EXPORT MEMBRANE PROTEIN SECG"/>
    <property type="match status" value="1"/>
</dbReference>
<sequence length="73" mass="7580">MQTIVYILYILAALGVVLFVLLQTPKQSGLSSGMGGGSDLFGGKGYEGGLIRLSSICGGLFIVLALVLNFISK</sequence>
<dbReference type="PANTHER" id="PTHR34182:SF1">
    <property type="entry name" value="PROTEIN-EXPORT MEMBRANE PROTEIN SECG"/>
    <property type="match status" value="1"/>
</dbReference>
<evidence type="ECO:0000256" key="9">
    <source>
        <dbReference type="ARBA" id="ARBA00023136"/>
    </source>
</evidence>
<evidence type="ECO:0000256" key="6">
    <source>
        <dbReference type="ARBA" id="ARBA00022927"/>
    </source>
</evidence>
<evidence type="ECO:0000256" key="7">
    <source>
        <dbReference type="ARBA" id="ARBA00022989"/>
    </source>
</evidence>
<keyword evidence="12" id="KW-1185">Reference proteome</keyword>
<evidence type="ECO:0000256" key="3">
    <source>
        <dbReference type="ARBA" id="ARBA00022448"/>
    </source>
</evidence>
<evidence type="ECO:0000256" key="1">
    <source>
        <dbReference type="ARBA" id="ARBA00004651"/>
    </source>
</evidence>
<comment type="subcellular location">
    <subcellularLocation>
        <location evidence="1 10">Cell membrane</location>
        <topology evidence="1 10">Multi-pass membrane protein</topology>
    </subcellularLocation>
</comment>
<keyword evidence="3 10" id="KW-0813">Transport</keyword>
<keyword evidence="8 10" id="KW-0811">Translocation</keyword>
<evidence type="ECO:0000256" key="2">
    <source>
        <dbReference type="ARBA" id="ARBA00008445"/>
    </source>
</evidence>
<evidence type="ECO:0000256" key="8">
    <source>
        <dbReference type="ARBA" id="ARBA00023010"/>
    </source>
</evidence>
<accession>A0ABQ2CYJ0</accession>
<evidence type="ECO:0000256" key="5">
    <source>
        <dbReference type="ARBA" id="ARBA00022692"/>
    </source>
</evidence>
<feature type="transmembrane region" description="Helical" evidence="10">
    <location>
        <begin position="50"/>
        <end position="71"/>
    </location>
</feature>
<dbReference type="Proteomes" id="UP000632222">
    <property type="component" value="Unassembled WGS sequence"/>
</dbReference>
<dbReference type="Pfam" id="PF03840">
    <property type="entry name" value="SecG"/>
    <property type="match status" value="1"/>
</dbReference>
<keyword evidence="4 10" id="KW-1003">Cell membrane</keyword>
<reference evidence="12" key="1">
    <citation type="journal article" date="2019" name="Int. J. Syst. Evol. Microbiol.">
        <title>The Global Catalogue of Microorganisms (GCM) 10K type strain sequencing project: providing services to taxonomists for standard genome sequencing and annotation.</title>
        <authorList>
            <consortium name="The Broad Institute Genomics Platform"/>
            <consortium name="The Broad Institute Genome Sequencing Center for Infectious Disease"/>
            <person name="Wu L."/>
            <person name="Ma J."/>
        </authorList>
    </citation>
    <scope>NUCLEOTIDE SEQUENCE [LARGE SCALE GENOMIC DNA]</scope>
    <source>
        <strain evidence="12">JCM 14370</strain>
    </source>
</reference>
<dbReference type="EMBL" id="BMOD01000005">
    <property type="protein sequence ID" value="GGJ31949.1"/>
    <property type="molecule type" value="Genomic_DNA"/>
</dbReference>
<keyword evidence="6 10" id="KW-0653">Protein transport</keyword>
<dbReference type="NCBIfam" id="TIGR00810">
    <property type="entry name" value="secG"/>
    <property type="match status" value="1"/>
</dbReference>
<dbReference type="InterPro" id="IPR004692">
    <property type="entry name" value="SecG"/>
</dbReference>
<evidence type="ECO:0000256" key="4">
    <source>
        <dbReference type="ARBA" id="ARBA00022475"/>
    </source>
</evidence>
<gene>
    <name evidence="11" type="ORF">GCM10008938_17630</name>
</gene>
<comment type="function">
    <text evidence="10">Involved in protein export. Participates in an early event of protein translocation.</text>
</comment>
<organism evidence="11 12">
    <name type="scientific">Deinococcus roseus</name>
    <dbReference type="NCBI Taxonomy" id="392414"/>
    <lineage>
        <taxon>Bacteria</taxon>
        <taxon>Thermotogati</taxon>
        <taxon>Deinococcota</taxon>
        <taxon>Deinococci</taxon>
        <taxon>Deinococcales</taxon>
        <taxon>Deinococcaceae</taxon>
        <taxon>Deinococcus</taxon>
    </lineage>
</organism>
<evidence type="ECO:0000313" key="12">
    <source>
        <dbReference type="Proteomes" id="UP000632222"/>
    </source>
</evidence>
<comment type="similarity">
    <text evidence="2 10">Belongs to the SecG family.</text>
</comment>
<feature type="transmembrane region" description="Helical" evidence="10">
    <location>
        <begin position="6"/>
        <end position="24"/>
    </location>
</feature>
<proteinExistence type="inferred from homology"/>
<dbReference type="PRINTS" id="PR01651">
    <property type="entry name" value="SECGEXPORT"/>
</dbReference>
<name>A0ABQ2CYJ0_9DEIO</name>
<evidence type="ECO:0000256" key="10">
    <source>
        <dbReference type="RuleBase" id="RU365087"/>
    </source>
</evidence>
<keyword evidence="9 10" id="KW-0472">Membrane</keyword>
<keyword evidence="5 10" id="KW-0812">Transmembrane</keyword>
<comment type="caution">
    <text evidence="11">The sequence shown here is derived from an EMBL/GenBank/DDBJ whole genome shotgun (WGS) entry which is preliminary data.</text>
</comment>
<evidence type="ECO:0000313" key="11">
    <source>
        <dbReference type="EMBL" id="GGJ31949.1"/>
    </source>
</evidence>
<dbReference type="RefSeq" id="WP_189002317.1">
    <property type="nucleotide sequence ID" value="NZ_BMOD01000005.1"/>
</dbReference>
<keyword evidence="7 10" id="KW-1133">Transmembrane helix</keyword>